<gene>
    <name evidence="4" type="ORF">ACFPLB_04355</name>
</gene>
<comment type="caution">
    <text evidence="4">The sequence shown here is derived from an EMBL/GenBank/DDBJ whole genome shotgun (WGS) entry which is preliminary data.</text>
</comment>
<feature type="transmembrane region" description="Helical" evidence="2">
    <location>
        <begin position="319"/>
        <end position="341"/>
    </location>
</feature>
<dbReference type="Pfam" id="PF20155">
    <property type="entry name" value="TMP_3"/>
    <property type="match status" value="1"/>
</dbReference>
<reference evidence="5" key="1">
    <citation type="journal article" date="2019" name="Int. J. Syst. Evol. Microbiol.">
        <title>The Global Catalogue of Microorganisms (GCM) 10K type strain sequencing project: providing services to taxonomists for standard genome sequencing and annotation.</title>
        <authorList>
            <consortium name="The Broad Institute Genomics Platform"/>
            <consortium name="The Broad Institute Genome Sequencing Center for Infectious Disease"/>
            <person name="Wu L."/>
            <person name="Ma J."/>
        </authorList>
    </citation>
    <scope>NUCLEOTIDE SEQUENCE [LARGE SCALE GENOMIC DNA]</scope>
    <source>
        <strain evidence="5">CGMCC 4.1415</strain>
    </source>
</reference>
<evidence type="ECO:0000256" key="2">
    <source>
        <dbReference type="SAM" id="Phobius"/>
    </source>
</evidence>
<dbReference type="RefSeq" id="WP_378228092.1">
    <property type="nucleotide sequence ID" value="NZ_JBHSLL010000012.1"/>
</dbReference>
<evidence type="ECO:0000256" key="1">
    <source>
        <dbReference type="SAM" id="Coils"/>
    </source>
</evidence>
<feature type="domain" description="Tape measure protein N-terminal" evidence="3">
    <location>
        <begin position="93"/>
        <end position="283"/>
    </location>
</feature>
<keyword evidence="2" id="KW-0812">Transmembrane</keyword>
<dbReference type="Proteomes" id="UP001596016">
    <property type="component" value="Unassembled WGS sequence"/>
</dbReference>
<evidence type="ECO:0000259" key="3">
    <source>
        <dbReference type="Pfam" id="PF20155"/>
    </source>
</evidence>
<evidence type="ECO:0000313" key="4">
    <source>
        <dbReference type="EMBL" id="MFC5385197.1"/>
    </source>
</evidence>
<keyword evidence="5" id="KW-1185">Reference proteome</keyword>
<organism evidence="4 5">
    <name type="scientific">Aquamicrobium segne</name>
    <dbReference type="NCBI Taxonomy" id="469547"/>
    <lineage>
        <taxon>Bacteria</taxon>
        <taxon>Pseudomonadati</taxon>
        <taxon>Pseudomonadota</taxon>
        <taxon>Alphaproteobacteria</taxon>
        <taxon>Hyphomicrobiales</taxon>
        <taxon>Phyllobacteriaceae</taxon>
        <taxon>Aquamicrobium</taxon>
    </lineage>
</organism>
<accession>A0ABW0GWD0</accession>
<dbReference type="EMBL" id="JBHSLL010000012">
    <property type="protein sequence ID" value="MFC5385197.1"/>
    <property type="molecule type" value="Genomic_DNA"/>
</dbReference>
<evidence type="ECO:0000313" key="5">
    <source>
        <dbReference type="Proteomes" id="UP001596016"/>
    </source>
</evidence>
<feature type="coiled-coil region" evidence="1">
    <location>
        <begin position="15"/>
        <end position="42"/>
    </location>
</feature>
<sequence length="839" mass="87633">MDLATLGLAVDSRPVADASKDLDRIREAAARAEKQADSFGKRVEDAGKRAAAANDNAAKAAGRAAKAYDGYSKAARLAAKAIGAVVGAAIGKALIDFADTWSDLNARVGLAVRDMDASGAVMDRLAAVARRTYSALDLTAESYIRNASVLRELGKSTAEQLDYTEALNLALVVSGAKGDHAARVQDALGKAMAAGKLRGEELNTVIERGGRVAEILAEELGISQNQLRKLGSEGKITGDTIYNALTKRLQQLQDEAESMPATIGDGLLLIRNALLQFIGSADQASGASETFASGLIAIADNIGRIVTYVATAVTAFGTYYVAAMVAAYVSTMTLSGALVFLRGALIRTGIGALVIGAGELVYQFGRLVSAAGGFGNAVGLLGDVAAEVWERIKLDGESLVLGLQALWAKIGTAWLELMAFMQERWANFLHNVAGAARNLTHIPGMEGIADSLSESAIRAGSAFYETKSAIGEARAEAERLSAASDEAAKKALAPLESIAAIRKALADASTGEIPNTPGVRSPTTPDIDKAAEKAKKAYDKIVLGAKEFIAAQELERQALGMTEVEANRLRYTQDLLNQATRASIDLDTLAADGIRTKRQELTDLAAQMAAAEQETIAAAETQKAYNDAAQSMGGVFKGLLDRTKDWKDALLDLIPVVLKLLNTMNVAQGGQGIFGGGLFQSFIGSLLGIGFQSGGYTGAGAASQPAGIVHAGEYVFSKSAVDRIGLGYLDSLHSAAKGYMAGGLVSRLYAPANTNLRGFERGGFVPRAQGYGTNAAVAQAPARLDVYVHAEEGKMFRPVIRAESQGVAVKVVQAAAPGIMEGSVTATQAAARQKPGLFR</sequence>
<dbReference type="InterPro" id="IPR013491">
    <property type="entry name" value="Tape_meas_N"/>
</dbReference>
<protein>
    <submittedName>
        <fullName evidence="4">Tape measure protein</fullName>
    </submittedName>
</protein>
<keyword evidence="1" id="KW-0175">Coiled coil</keyword>
<name>A0ABW0GWD0_9HYPH</name>
<proteinExistence type="predicted"/>
<dbReference type="NCBIfam" id="TIGR02675">
    <property type="entry name" value="tape_meas_nterm"/>
    <property type="match status" value="1"/>
</dbReference>
<keyword evidence="2" id="KW-0472">Membrane</keyword>
<keyword evidence="2" id="KW-1133">Transmembrane helix</keyword>